<dbReference type="GO" id="GO:0004386">
    <property type="term" value="F:helicase activity"/>
    <property type="evidence" value="ECO:0007669"/>
    <property type="project" value="UniProtKB-KW"/>
</dbReference>
<feature type="coiled-coil region" evidence="1">
    <location>
        <begin position="153"/>
        <end position="222"/>
    </location>
</feature>
<protein>
    <submittedName>
        <fullName evidence="3">DEAD/DEAH box helicase family protein</fullName>
    </submittedName>
</protein>
<dbReference type="InterPro" id="IPR025285">
    <property type="entry name" value="DUF4145"/>
</dbReference>
<dbReference type="Pfam" id="PF13643">
    <property type="entry name" value="DUF4145"/>
    <property type="match status" value="1"/>
</dbReference>
<dbReference type="Proteomes" id="UP001596058">
    <property type="component" value="Unassembled WGS sequence"/>
</dbReference>
<reference evidence="4" key="1">
    <citation type="journal article" date="2019" name="Int. J. Syst. Evol. Microbiol.">
        <title>The Global Catalogue of Microorganisms (GCM) 10K type strain sequencing project: providing services to taxonomists for standard genome sequencing and annotation.</title>
        <authorList>
            <consortium name="The Broad Institute Genomics Platform"/>
            <consortium name="The Broad Institute Genome Sequencing Center for Infectious Disease"/>
            <person name="Wu L."/>
            <person name="Ma J."/>
        </authorList>
    </citation>
    <scope>NUCLEOTIDE SEQUENCE [LARGE SCALE GENOMIC DNA]</scope>
    <source>
        <strain evidence="4">CCUG 53903</strain>
    </source>
</reference>
<dbReference type="Pfam" id="PF08463">
    <property type="entry name" value="EcoEI_R_C"/>
    <property type="match status" value="1"/>
</dbReference>
<keyword evidence="3" id="KW-0378">Hydrolase</keyword>
<keyword evidence="3" id="KW-0347">Helicase</keyword>
<dbReference type="PROSITE" id="PS51192">
    <property type="entry name" value="HELICASE_ATP_BIND_1"/>
    <property type="match status" value="1"/>
</dbReference>
<keyword evidence="1" id="KW-0175">Coiled coil</keyword>
<evidence type="ECO:0000259" key="2">
    <source>
        <dbReference type="PROSITE" id="PS51192"/>
    </source>
</evidence>
<dbReference type="SUPFAM" id="SSF52540">
    <property type="entry name" value="P-loop containing nucleoside triphosphate hydrolases"/>
    <property type="match status" value="1"/>
</dbReference>
<dbReference type="RefSeq" id="WP_379518274.1">
    <property type="nucleotide sequence ID" value="NZ_JBHSPA010000041.1"/>
</dbReference>
<dbReference type="InterPro" id="IPR014001">
    <property type="entry name" value="Helicase_ATP-bd"/>
</dbReference>
<dbReference type="Gene3D" id="3.90.1570.30">
    <property type="match status" value="1"/>
</dbReference>
<dbReference type="InterPro" id="IPR027417">
    <property type="entry name" value="P-loop_NTPase"/>
</dbReference>
<evidence type="ECO:0000256" key="1">
    <source>
        <dbReference type="SAM" id="Coils"/>
    </source>
</evidence>
<dbReference type="PANTHER" id="PTHR47396:SF1">
    <property type="entry name" value="ATP-DEPENDENT HELICASE IRC3-RELATED"/>
    <property type="match status" value="1"/>
</dbReference>
<proteinExistence type="predicted"/>
<comment type="caution">
    <text evidence="3">The sequence shown here is derived from an EMBL/GenBank/DDBJ whole genome shotgun (WGS) entry which is preliminary data.</text>
</comment>
<dbReference type="Pfam" id="PF04851">
    <property type="entry name" value="ResIII"/>
    <property type="match status" value="1"/>
</dbReference>
<evidence type="ECO:0000313" key="4">
    <source>
        <dbReference type="Proteomes" id="UP001596058"/>
    </source>
</evidence>
<evidence type="ECO:0000313" key="3">
    <source>
        <dbReference type="EMBL" id="MFC5828774.1"/>
    </source>
</evidence>
<organism evidence="3 4">
    <name type="scientific">Nonomuraea insulae</name>
    <dbReference type="NCBI Taxonomy" id="1616787"/>
    <lineage>
        <taxon>Bacteria</taxon>
        <taxon>Bacillati</taxon>
        <taxon>Actinomycetota</taxon>
        <taxon>Actinomycetes</taxon>
        <taxon>Streptosporangiales</taxon>
        <taxon>Streptosporangiaceae</taxon>
        <taxon>Nonomuraea</taxon>
    </lineage>
</organism>
<accession>A0ABW1CSM4</accession>
<dbReference type="PANTHER" id="PTHR47396">
    <property type="entry name" value="TYPE I RESTRICTION ENZYME ECOKI R PROTEIN"/>
    <property type="match status" value="1"/>
</dbReference>
<name>A0ABW1CSM4_9ACTN</name>
<dbReference type="Gene3D" id="3.40.50.300">
    <property type="entry name" value="P-loop containing nucleotide triphosphate hydrolases"/>
    <property type="match status" value="2"/>
</dbReference>
<keyword evidence="3" id="KW-0547">Nucleotide-binding</keyword>
<dbReference type="EMBL" id="JBHSPA010000041">
    <property type="protein sequence ID" value="MFC5828774.1"/>
    <property type="molecule type" value="Genomic_DNA"/>
</dbReference>
<gene>
    <name evidence="3" type="ORF">ACFPZ3_33320</name>
</gene>
<feature type="domain" description="Helicase ATP-binding" evidence="2">
    <location>
        <begin position="427"/>
        <end position="614"/>
    </location>
</feature>
<sequence>MTDDPRLQGLADKSPNFGFLLPYEPLLVVYGAGAEAIVYTDPNAALVKCRQFVEVLTAVLIQQTGIRHAGHDLVEQISALSRADVLVPSVTAVFHEIRKAGNAAVHRHDADLSTALRCVERCFQLGLLLHRALGDQRDLRAFVPPEPPSAIASADLAREVDRLRAELAEAKLVLDGSRTRAEAEQAASREAEIELAKARAERDAVTGQVQALETQLTALRADFDRRSAEPMTVRPSRREAIAQRARRAAPLTEAQTRLRIDQMLVEAGWAVQDLQDLNLSADAVAVREFPIGRKRADYVLFVDHKIVGVIEAKREGTPLIEVEWQSGDYARELPAEHRIAVWRRDEPLPFRYESTGIETRFTNTLDPDAASRAVFSFHRPETIKRWMAEAGENPETPTFRARLRAMPELDEDGLRPAQAAAIIGVERHLRTNHQRAMVQMATGAGKTFTAVTLSYRLFRYGGARRVLFLVDRNNLGDQAAGEFARYVTVGGQTLAEEYNVQRLSGGTVLSSASVVVTTIQRLYWTLTGQSLPAGDADDEIDEFVPSAPVDTVYNPGLPPESFDLIVVDECHRSIFGRWRAVLQYFDAPIVGLTATPTAQSLAFFDDPVSEYTYEQSVADKVNVDFAVFRIKTKIGEEGSTIPALDEEGTRTVVPKRDRRTRHQWYEELEEDYTYTAKEIGQSVVAKDQIRTVIEAYRDRVLPQMFPRYSRTVPKTLIFAKTDDHADDIVQAVREVFGKGNDFCAKITYKSRQAGDDPKELLRRLRTSPELRIAVTVDMVATGTDVKPLECVFFMKSVQSAVYFEQMKGRGCRIIDPDEFQAVTPDEDVKAKDRFVIVDAVGVTDHPLCAATPLNRDPQNRLSLKQLLSRAAQLSLDENQTATLASRLDALDRQITDSERDELANVGGGTTLRQLVQRLATAVDAQGLALTAERGGEGAVAERLRDAVRPLADNPELRDRIAEIRDKHDQTIDELSRDQITHAGMVPRAQIARTTVESFRTYLDDHRDSIMLIRALQGDGSARLSWAEVHDLAQRIERVPLVGNVVHLWEAYEESGVQVSESGYQAKPTDLVSILRYELQLDSELRPFRSLVEERYTNWLARHEAAHGQFSPMQHWFLDKLRQIVINSAEIEDDALDRAPFDERGGEDAFYDAFGDRATTVLDELVRELTA</sequence>
<dbReference type="InterPro" id="IPR013670">
    <property type="entry name" value="EcoEI_R_C_dom"/>
</dbReference>
<keyword evidence="3" id="KW-0067">ATP-binding</keyword>
<keyword evidence="4" id="KW-1185">Reference proteome</keyword>
<dbReference type="InterPro" id="IPR006935">
    <property type="entry name" value="Helicase/UvrB_N"/>
</dbReference>
<dbReference type="SMART" id="SM00487">
    <property type="entry name" value="DEXDc"/>
    <property type="match status" value="1"/>
</dbReference>
<dbReference type="InterPro" id="IPR050742">
    <property type="entry name" value="Helicase_Restrict-Modif_Enz"/>
</dbReference>